<dbReference type="Proteomes" id="UP001596445">
    <property type="component" value="Unassembled WGS sequence"/>
</dbReference>
<evidence type="ECO:0000313" key="3">
    <source>
        <dbReference type="Proteomes" id="UP001596445"/>
    </source>
</evidence>
<gene>
    <name evidence="2" type="ORF">ACFQQG_01690</name>
</gene>
<feature type="compositionally biased region" description="Acidic residues" evidence="1">
    <location>
        <begin position="1"/>
        <end position="12"/>
    </location>
</feature>
<dbReference type="GeneID" id="76628938"/>
<accession>A0ABD5VVA4</accession>
<keyword evidence="3" id="KW-1185">Reference proteome</keyword>
<dbReference type="AlphaFoldDB" id="A0ABD5VVA4"/>
<evidence type="ECO:0000256" key="1">
    <source>
        <dbReference type="SAM" id="MobiDB-lite"/>
    </source>
</evidence>
<organism evidence="2 3">
    <name type="scientific">Halovenus salina</name>
    <dbReference type="NCBI Taxonomy" id="1510225"/>
    <lineage>
        <taxon>Archaea</taxon>
        <taxon>Methanobacteriati</taxon>
        <taxon>Methanobacteriota</taxon>
        <taxon>Stenosarchaea group</taxon>
        <taxon>Halobacteria</taxon>
        <taxon>Halobacteriales</taxon>
        <taxon>Haloarculaceae</taxon>
        <taxon>Halovenus</taxon>
    </lineage>
</organism>
<sequence length="48" mass="5166">MSDDDSQDEATDGAEGHLDSVPDGAGCAEIWEHLSDRRDEGDNESDTD</sequence>
<dbReference type="EMBL" id="JBHSZI010000001">
    <property type="protein sequence ID" value="MFC7057111.1"/>
    <property type="molecule type" value="Genomic_DNA"/>
</dbReference>
<reference evidence="2 3" key="1">
    <citation type="journal article" date="2019" name="Int. J. Syst. Evol. Microbiol.">
        <title>The Global Catalogue of Microorganisms (GCM) 10K type strain sequencing project: providing services to taxonomists for standard genome sequencing and annotation.</title>
        <authorList>
            <consortium name="The Broad Institute Genomics Platform"/>
            <consortium name="The Broad Institute Genome Sequencing Center for Infectious Disease"/>
            <person name="Wu L."/>
            <person name="Ma J."/>
        </authorList>
    </citation>
    <scope>NUCLEOTIDE SEQUENCE [LARGE SCALE GENOMIC DNA]</scope>
    <source>
        <strain evidence="2 3">JCM 30072</strain>
    </source>
</reference>
<evidence type="ECO:0000313" key="2">
    <source>
        <dbReference type="EMBL" id="MFC7057111.1"/>
    </source>
</evidence>
<proteinExistence type="predicted"/>
<name>A0ABD5VVA4_9EURY</name>
<feature type="compositionally biased region" description="Basic and acidic residues" evidence="1">
    <location>
        <begin position="30"/>
        <end position="40"/>
    </location>
</feature>
<feature type="region of interest" description="Disordered" evidence="1">
    <location>
        <begin position="1"/>
        <end position="48"/>
    </location>
</feature>
<comment type="caution">
    <text evidence="2">The sequence shown here is derived from an EMBL/GenBank/DDBJ whole genome shotgun (WGS) entry which is preliminary data.</text>
</comment>
<dbReference type="RefSeq" id="WP_267162847.1">
    <property type="nucleotide sequence ID" value="NZ_CP112972.1"/>
</dbReference>
<protein>
    <submittedName>
        <fullName evidence="2">Uncharacterized protein</fullName>
    </submittedName>
</protein>